<organism evidence="7 8">
    <name type="scientific">Moniliophthora roreri</name>
    <name type="common">Frosty pod rot fungus</name>
    <name type="synonym">Monilia roreri</name>
    <dbReference type="NCBI Taxonomy" id="221103"/>
    <lineage>
        <taxon>Eukaryota</taxon>
        <taxon>Fungi</taxon>
        <taxon>Dikarya</taxon>
        <taxon>Basidiomycota</taxon>
        <taxon>Agaricomycotina</taxon>
        <taxon>Agaricomycetes</taxon>
        <taxon>Agaricomycetidae</taxon>
        <taxon>Agaricales</taxon>
        <taxon>Marasmiineae</taxon>
        <taxon>Marasmiaceae</taxon>
        <taxon>Moniliophthora</taxon>
    </lineage>
</organism>
<comment type="subcellular location">
    <subcellularLocation>
        <location evidence="1">Cytoplasm</location>
    </subcellularLocation>
</comment>
<evidence type="ECO:0000256" key="1">
    <source>
        <dbReference type="ARBA" id="ARBA00004496"/>
    </source>
</evidence>
<evidence type="ECO:0000256" key="3">
    <source>
        <dbReference type="ARBA" id="ARBA00022574"/>
    </source>
</evidence>
<dbReference type="Gene3D" id="2.130.10.10">
    <property type="entry name" value="YVTN repeat-like/Quinoprotein amine dehydrogenase"/>
    <property type="match status" value="1"/>
</dbReference>
<dbReference type="eggNOG" id="KOG0316">
    <property type="taxonomic scope" value="Eukaryota"/>
</dbReference>
<dbReference type="Pfam" id="PF00400">
    <property type="entry name" value="WD40"/>
    <property type="match status" value="3"/>
</dbReference>
<comment type="caution">
    <text evidence="7">The sequence shown here is derived from an EMBL/GenBank/DDBJ whole genome shotgun (WGS) entry which is preliminary data.</text>
</comment>
<keyword evidence="3 6" id="KW-0853">WD repeat</keyword>
<comment type="similarity">
    <text evidence="5">Belongs to the WD repeat MORG1 family.</text>
</comment>
<dbReference type="GO" id="GO:0000398">
    <property type="term" value="P:mRNA splicing, via spliceosome"/>
    <property type="evidence" value="ECO:0007669"/>
    <property type="project" value="TreeGrafter"/>
</dbReference>
<dbReference type="InterPro" id="IPR020472">
    <property type="entry name" value="WD40_PAC1"/>
</dbReference>
<evidence type="ECO:0000313" key="7">
    <source>
        <dbReference type="EMBL" id="KTB35671.1"/>
    </source>
</evidence>
<dbReference type="PRINTS" id="PR00320">
    <property type="entry name" value="GPROTEINBRPT"/>
</dbReference>
<feature type="repeat" description="WD" evidence="6">
    <location>
        <begin position="42"/>
        <end position="83"/>
    </location>
</feature>
<evidence type="ECO:0000256" key="6">
    <source>
        <dbReference type="PROSITE-ProRule" id="PRU00221"/>
    </source>
</evidence>
<dbReference type="Proteomes" id="UP000054988">
    <property type="component" value="Unassembled WGS sequence"/>
</dbReference>
<dbReference type="PROSITE" id="PS00678">
    <property type="entry name" value="WD_REPEATS_1"/>
    <property type="match status" value="1"/>
</dbReference>
<evidence type="ECO:0000256" key="2">
    <source>
        <dbReference type="ARBA" id="ARBA00022490"/>
    </source>
</evidence>
<protein>
    <submittedName>
        <fullName evidence="7">Uncharacterized protein</fullName>
    </submittedName>
</protein>
<dbReference type="PANTHER" id="PTHR22842">
    <property type="entry name" value="WD40 REPEAT PROTEIN"/>
    <property type="match status" value="1"/>
</dbReference>
<dbReference type="PROSITE" id="PS50294">
    <property type="entry name" value="WD_REPEATS_REGION"/>
    <property type="match status" value="2"/>
</dbReference>
<dbReference type="SMART" id="SM00320">
    <property type="entry name" value="WD40"/>
    <property type="match status" value="6"/>
</dbReference>
<dbReference type="SUPFAM" id="SSF50978">
    <property type="entry name" value="WD40 repeat-like"/>
    <property type="match status" value="1"/>
</dbReference>
<gene>
    <name evidence="7" type="ORF">WG66_11836</name>
</gene>
<dbReference type="CDD" id="cd00200">
    <property type="entry name" value="WD40"/>
    <property type="match status" value="1"/>
</dbReference>
<name>A0A0W0FH62_MONRR</name>
<keyword evidence="2" id="KW-0963">Cytoplasm</keyword>
<dbReference type="GO" id="GO:0005737">
    <property type="term" value="C:cytoplasm"/>
    <property type="evidence" value="ECO:0007669"/>
    <property type="project" value="UniProtKB-SubCell"/>
</dbReference>
<reference evidence="7 8" key="1">
    <citation type="submission" date="2015-12" db="EMBL/GenBank/DDBJ databases">
        <title>Draft genome sequence of Moniliophthora roreri, the causal agent of frosty pod rot of cacao.</title>
        <authorList>
            <person name="Aime M.C."/>
            <person name="Diaz-Valderrama J.R."/>
            <person name="Kijpornyongpan T."/>
            <person name="Phillips-Mora W."/>
        </authorList>
    </citation>
    <scope>NUCLEOTIDE SEQUENCE [LARGE SCALE GENOMIC DNA]</scope>
    <source>
        <strain evidence="7 8">MCA 2952</strain>
    </source>
</reference>
<dbReference type="GO" id="GO:0071013">
    <property type="term" value="C:catalytic step 2 spliceosome"/>
    <property type="evidence" value="ECO:0007669"/>
    <property type="project" value="TreeGrafter"/>
</dbReference>
<evidence type="ECO:0000256" key="5">
    <source>
        <dbReference type="ARBA" id="ARBA00038145"/>
    </source>
</evidence>
<sequence>MAPSRGPQPVARDLHVTLSSHKGPDRTVRLFNASLGTEIKTFAAHGYEVLSITVAHDNAKFASSGGDRSVFVWDVATGTTTRRLAGHMGKINIVEFNDDASVVASGSYDATVRLWDLRAQSRQPIQVLEEARDSVQTIHIDSITITTGSVDGHVRTYDLRKGELRTDYIGHPVSAVVPTQDSQTMLVTTLDSHLRLMDMTTGKMLNDFTGHKNTSYRCRGCFGHGEASIICGDEDGMVWAWDLLDAKLMQPNPPPKVHHKVVTWTEHHPSDPNELITASADGTCKVWRTPSTE</sequence>
<accession>A0A0W0FH62</accession>
<dbReference type="InterPro" id="IPR015943">
    <property type="entry name" value="WD40/YVTN_repeat-like_dom_sf"/>
</dbReference>
<keyword evidence="4" id="KW-0677">Repeat</keyword>
<dbReference type="PANTHER" id="PTHR22842:SF3">
    <property type="entry name" value="WD REPEAT DOMAIN-CONTAINING PROTEIN 83"/>
    <property type="match status" value="1"/>
</dbReference>
<dbReference type="InterPro" id="IPR051980">
    <property type="entry name" value="WD_repeat_MORG1"/>
</dbReference>
<dbReference type="PROSITE" id="PS50082">
    <property type="entry name" value="WD_REPEATS_2"/>
    <property type="match status" value="2"/>
</dbReference>
<evidence type="ECO:0000313" key="8">
    <source>
        <dbReference type="Proteomes" id="UP000054988"/>
    </source>
</evidence>
<dbReference type="AlphaFoldDB" id="A0A0W0FH62"/>
<proteinExistence type="inferred from homology"/>
<dbReference type="InterPro" id="IPR036322">
    <property type="entry name" value="WD40_repeat_dom_sf"/>
</dbReference>
<dbReference type="EMBL" id="LATX01001986">
    <property type="protein sequence ID" value="KTB35671.1"/>
    <property type="molecule type" value="Genomic_DNA"/>
</dbReference>
<evidence type="ECO:0000256" key="4">
    <source>
        <dbReference type="ARBA" id="ARBA00022737"/>
    </source>
</evidence>
<dbReference type="InterPro" id="IPR001680">
    <property type="entry name" value="WD40_rpt"/>
</dbReference>
<dbReference type="InterPro" id="IPR019775">
    <property type="entry name" value="WD40_repeat_CS"/>
</dbReference>
<feature type="repeat" description="WD" evidence="6">
    <location>
        <begin position="84"/>
        <end position="125"/>
    </location>
</feature>